<sequence length="147" mass="16982">MPDKLTVYSTLVGLLNAKKYNFGGEILEKLLAKLNELMKDNDFDHALYIVIFLSDLVNCRVITLESFVDFLKDLIDCTSSTDMPQVRRDWFAYAFLHCLPWVGHEIAEKKGEDLNVMLADIEKYLQSRNRDHVKVCVSPQKHAFVKN</sequence>
<dbReference type="InterPro" id="IPR027159">
    <property type="entry name" value="CBP80"/>
</dbReference>
<reference evidence="4" key="1">
    <citation type="submission" date="2016-06" db="UniProtKB">
        <authorList>
            <consortium name="WormBaseParasite"/>
        </authorList>
    </citation>
    <scope>IDENTIFICATION</scope>
</reference>
<dbReference type="GO" id="GO:0005634">
    <property type="term" value="C:nucleus"/>
    <property type="evidence" value="ECO:0007669"/>
    <property type="project" value="TreeGrafter"/>
</dbReference>
<dbReference type="EMBL" id="UYRT01079438">
    <property type="protein sequence ID" value="VDN20716.1"/>
    <property type="molecule type" value="Genomic_DNA"/>
</dbReference>
<evidence type="ECO:0000313" key="2">
    <source>
        <dbReference type="EMBL" id="VDN20716.1"/>
    </source>
</evidence>
<organism evidence="4">
    <name type="scientific">Gongylonema pulchrum</name>
    <dbReference type="NCBI Taxonomy" id="637853"/>
    <lineage>
        <taxon>Eukaryota</taxon>
        <taxon>Metazoa</taxon>
        <taxon>Ecdysozoa</taxon>
        <taxon>Nematoda</taxon>
        <taxon>Chromadorea</taxon>
        <taxon>Rhabditida</taxon>
        <taxon>Spirurina</taxon>
        <taxon>Spiruromorpha</taxon>
        <taxon>Spiruroidea</taxon>
        <taxon>Gongylonematidae</taxon>
        <taxon>Gongylonema</taxon>
    </lineage>
</organism>
<dbReference type="Pfam" id="PF02854">
    <property type="entry name" value="MIF4G"/>
    <property type="match status" value="1"/>
</dbReference>
<name>A0A183DV45_9BILA</name>
<feature type="domain" description="MIF4G" evidence="1">
    <location>
        <begin position="2"/>
        <end position="129"/>
    </location>
</feature>
<dbReference type="GO" id="GO:0005846">
    <property type="term" value="C:nuclear cap binding complex"/>
    <property type="evidence" value="ECO:0007669"/>
    <property type="project" value="InterPro"/>
</dbReference>
<dbReference type="WBParaSite" id="GPUH_0001260001-mRNA-1">
    <property type="protein sequence ID" value="GPUH_0001260001-mRNA-1"/>
    <property type="gene ID" value="GPUH_0001260001"/>
</dbReference>
<dbReference type="AlphaFoldDB" id="A0A183DV45"/>
<dbReference type="Gene3D" id="1.25.40.180">
    <property type="match status" value="1"/>
</dbReference>
<keyword evidence="3" id="KW-1185">Reference proteome</keyword>
<dbReference type="GO" id="GO:0000184">
    <property type="term" value="P:nuclear-transcribed mRNA catabolic process, nonsense-mediated decay"/>
    <property type="evidence" value="ECO:0007669"/>
    <property type="project" value="TreeGrafter"/>
</dbReference>
<protein>
    <submittedName>
        <fullName evidence="4">MIF4G domain-containing protein</fullName>
    </submittedName>
</protein>
<gene>
    <name evidence="2" type="ORF">GPUH_LOCUS12586</name>
</gene>
<dbReference type="PANTHER" id="PTHR12412:SF2">
    <property type="entry name" value="NUCLEAR CAP-BINDING PROTEIN SUBUNIT 1"/>
    <property type="match status" value="1"/>
</dbReference>
<proteinExistence type="predicted"/>
<evidence type="ECO:0000313" key="4">
    <source>
        <dbReference type="WBParaSite" id="GPUH_0001260001-mRNA-1"/>
    </source>
</evidence>
<dbReference type="GO" id="GO:0000339">
    <property type="term" value="F:RNA cap binding"/>
    <property type="evidence" value="ECO:0007669"/>
    <property type="project" value="InterPro"/>
</dbReference>
<dbReference type="GO" id="GO:0003729">
    <property type="term" value="F:mRNA binding"/>
    <property type="evidence" value="ECO:0007669"/>
    <property type="project" value="TreeGrafter"/>
</dbReference>
<accession>A0A183DV45</accession>
<dbReference type="GO" id="GO:0006406">
    <property type="term" value="P:mRNA export from nucleus"/>
    <property type="evidence" value="ECO:0007669"/>
    <property type="project" value="InterPro"/>
</dbReference>
<reference evidence="2 3" key="2">
    <citation type="submission" date="2018-11" db="EMBL/GenBank/DDBJ databases">
        <authorList>
            <consortium name="Pathogen Informatics"/>
        </authorList>
    </citation>
    <scope>NUCLEOTIDE SEQUENCE [LARGE SCALE GENOMIC DNA]</scope>
</reference>
<evidence type="ECO:0000259" key="1">
    <source>
        <dbReference type="Pfam" id="PF02854"/>
    </source>
</evidence>
<dbReference type="PANTHER" id="PTHR12412">
    <property type="entry name" value="CAP BINDING PROTEIN"/>
    <property type="match status" value="1"/>
</dbReference>
<dbReference type="Proteomes" id="UP000271098">
    <property type="component" value="Unassembled WGS sequence"/>
</dbReference>
<dbReference type="OrthoDB" id="10252707at2759"/>
<dbReference type="SUPFAM" id="SSF48371">
    <property type="entry name" value="ARM repeat"/>
    <property type="match status" value="1"/>
</dbReference>
<dbReference type="InterPro" id="IPR016024">
    <property type="entry name" value="ARM-type_fold"/>
</dbReference>
<evidence type="ECO:0000313" key="3">
    <source>
        <dbReference type="Proteomes" id="UP000271098"/>
    </source>
</evidence>
<dbReference type="InterPro" id="IPR003890">
    <property type="entry name" value="MIF4G-like_typ-3"/>
</dbReference>